<dbReference type="EMBL" id="MVBM01000003">
    <property type="protein sequence ID" value="OOK75662.1"/>
    <property type="molecule type" value="Genomic_DNA"/>
</dbReference>
<name>A0A1V3X925_MYCKA</name>
<protein>
    <submittedName>
        <fullName evidence="1">Uncharacterized protein</fullName>
    </submittedName>
</protein>
<reference evidence="1 2" key="1">
    <citation type="submission" date="2017-02" db="EMBL/GenBank/DDBJ databases">
        <title>Complete genome sequences of Mycobacterium kansasii strains isolated from rhesus macaques.</title>
        <authorList>
            <person name="Panda A."/>
            <person name="Nagaraj S."/>
            <person name="Zhao X."/>
            <person name="Tettelin H."/>
            <person name="Detolla L.J."/>
        </authorList>
    </citation>
    <scope>NUCLEOTIDE SEQUENCE [LARGE SCALE GENOMIC DNA]</scope>
    <source>
        <strain evidence="1 2">11-3813</strain>
    </source>
</reference>
<dbReference type="Proteomes" id="UP000189229">
    <property type="component" value="Unassembled WGS sequence"/>
</dbReference>
<gene>
    <name evidence="1" type="ORF">BZL30_4055</name>
</gene>
<proteinExistence type="predicted"/>
<evidence type="ECO:0000313" key="1">
    <source>
        <dbReference type="EMBL" id="OOK75662.1"/>
    </source>
</evidence>
<accession>A0A1V3X925</accession>
<sequence length="56" mass="5550">MPGCGGGGGSAVTGGDVVDGDVGAVGEVLAWLGPALPEVVGGARRRKWWLGMLARM</sequence>
<evidence type="ECO:0000313" key="2">
    <source>
        <dbReference type="Proteomes" id="UP000189229"/>
    </source>
</evidence>
<dbReference type="AlphaFoldDB" id="A0A1V3X925"/>
<comment type="caution">
    <text evidence="1">The sequence shown here is derived from an EMBL/GenBank/DDBJ whole genome shotgun (WGS) entry which is preliminary data.</text>
</comment>
<organism evidence="1 2">
    <name type="scientific">Mycobacterium kansasii</name>
    <dbReference type="NCBI Taxonomy" id="1768"/>
    <lineage>
        <taxon>Bacteria</taxon>
        <taxon>Bacillati</taxon>
        <taxon>Actinomycetota</taxon>
        <taxon>Actinomycetes</taxon>
        <taxon>Mycobacteriales</taxon>
        <taxon>Mycobacteriaceae</taxon>
        <taxon>Mycobacterium</taxon>
    </lineage>
</organism>